<gene>
    <name evidence="2" type="ORF">DFR76_103164</name>
</gene>
<dbReference type="STRING" id="1210086.GCA_001613105_04672"/>
<dbReference type="EMBL" id="QQBC01000003">
    <property type="protein sequence ID" value="RDI67093.1"/>
    <property type="molecule type" value="Genomic_DNA"/>
</dbReference>
<keyword evidence="1" id="KW-0812">Transmembrane</keyword>
<protein>
    <submittedName>
        <fullName evidence="2">Uncharacterized protein</fullName>
    </submittedName>
</protein>
<feature type="transmembrane region" description="Helical" evidence="1">
    <location>
        <begin position="105"/>
        <end position="125"/>
    </location>
</feature>
<reference evidence="2 3" key="1">
    <citation type="submission" date="2018-07" db="EMBL/GenBank/DDBJ databases">
        <title>Genomic Encyclopedia of Type Strains, Phase IV (KMG-IV): sequencing the most valuable type-strain genomes for metagenomic binning, comparative biology and taxonomic classification.</title>
        <authorList>
            <person name="Goeker M."/>
        </authorList>
    </citation>
    <scope>NUCLEOTIDE SEQUENCE [LARGE SCALE GENOMIC DNA]</scope>
    <source>
        <strain evidence="2 3">DSM 44290</strain>
    </source>
</reference>
<dbReference type="AlphaFoldDB" id="A0A370I8Q1"/>
<organism evidence="2 3">
    <name type="scientific">Nocardia pseudobrasiliensis</name>
    <dbReference type="NCBI Taxonomy" id="45979"/>
    <lineage>
        <taxon>Bacteria</taxon>
        <taxon>Bacillati</taxon>
        <taxon>Actinomycetota</taxon>
        <taxon>Actinomycetes</taxon>
        <taxon>Mycobacteriales</taxon>
        <taxon>Nocardiaceae</taxon>
        <taxon>Nocardia</taxon>
    </lineage>
</organism>
<evidence type="ECO:0000313" key="2">
    <source>
        <dbReference type="EMBL" id="RDI67093.1"/>
    </source>
</evidence>
<evidence type="ECO:0000313" key="3">
    <source>
        <dbReference type="Proteomes" id="UP000254869"/>
    </source>
</evidence>
<feature type="transmembrane region" description="Helical" evidence="1">
    <location>
        <begin position="74"/>
        <end position="93"/>
    </location>
</feature>
<feature type="transmembrane region" description="Helical" evidence="1">
    <location>
        <begin position="132"/>
        <end position="152"/>
    </location>
</feature>
<dbReference type="Proteomes" id="UP000254869">
    <property type="component" value="Unassembled WGS sequence"/>
</dbReference>
<keyword evidence="1" id="KW-1133">Transmembrane helix</keyword>
<comment type="caution">
    <text evidence="2">The sequence shown here is derived from an EMBL/GenBank/DDBJ whole genome shotgun (WGS) entry which is preliminary data.</text>
</comment>
<accession>A0A370I8Q1</accession>
<name>A0A370I8Q1_9NOCA</name>
<proteinExistence type="predicted"/>
<feature type="transmembrane region" description="Helical" evidence="1">
    <location>
        <begin position="172"/>
        <end position="192"/>
    </location>
</feature>
<evidence type="ECO:0000256" key="1">
    <source>
        <dbReference type="SAM" id="Phobius"/>
    </source>
</evidence>
<keyword evidence="1" id="KW-0472">Membrane</keyword>
<sequence length="209" mass="23690">MRDSSRYRVHYETMVRPAEEDRTPRAATTAVLSDAEIAALSDFQRRDLIRRLQDPIHVLLPRPEVARLHRRVRLTLMVGGTIAMIPWLVYLGLTLPAEYHARNWSLAWIGFDILLVLMMATTAYLGWRRRVLLILPAFGTGLLLLIDAWFDIVTAEPGDVWVSVGTALLAEVPLAILQLSGALLLFRFVVLAHPLHDRSISPWRAPLPF</sequence>
<keyword evidence="3" id="KW-1185">Reference proteome</keyword>